<sequence>MAAEGLGAMDPQQIAEAVSAVKDQVLEAVQQASERLEVERRMRENPWLVLGVAAGAGFLLGGGLWPALRPVVKAATRTALSPSNLVAVIAALGAFKAAQGAASEVENEQEPTPTAH</sequence>
<accession>A0A7I9VSW2</accession>
<reference evidence="3" key="1">
    <citation type="journal article" date="2020" name="Appl. Environ. Microbiol.">
        <title>Diazotrophic Anaeromyxobacter Isolates from Soils.</title>
        <authorList>
            <person name="Masuda Y."/>
            <person name="Yamanaka H."/>
            <person name="Xu Z.X."/>
            <person name="Shiratori Y."/>
            <person name="Aono T."/>
            <person name="Amachi S."/>
            <person name="Senoo K."/>
            <person name="Itoh H."/>
        </authorList>
    </citation>
    <scope>NUCLEOTIDE SEQUENCE [LARGE SCALE GENOMIC DNA]</scope>
    <source>
        <strain evidence="3">R267</strain>
    </source>
</reference>
<evidence type="ECO:0000313" key="2">
    <source>
        <dbReference type="EMBL" id="GEJ59308.1"/>
    </source>
</evidence>
<evidence type="ECO:0000313" key="3">
    <source>
        <dbReference type="Proteomes" id="UP000503640"/>
    </source>
</evidence>
<dbReference type="EMBL" id="BJTG01000012">
    <property type="protein sequence ID" value="GEJ59308.1"/>
    <property type="molecule type" value="Genomic_DNA"/>
</dbReference>
<organism evidence="2 3">
    <name type="scientific">Anaeromyxobacter diazotrophicus</name>
    <dbReference type="NCBI Taxonomy" id="2590199"/>
    <lineage>
        <taxon>Bacteria</taxon>
        <taxon>Pseudomonadati</taxon>
        <taxon>Myxococcota</taxon>
        <taxon>Myxococcia</taxon>
        <taxon>Myxococcales</taxon>
        <taxon>Cystobacterineae</taxon>
        <taxon>Anaeromyxobacteraceae</taxon>
        <taxon>Anaeromyxobacter</taxon>
    </lineage>
</organism>
<keyword evidence="1" id="KW-0812">Transmembrane</keyword>
<comment type="caution">
    <text evidence="2">The sequence shown here is derived from an EMBL/GenBank/DDBJ whole genome shotgun (WGS) entry which is preliminary data.</text>
</comment>
<keyword evidence="1" id="KW-1133">Transmembrane helix</keyword>
<keyword evidence="1" id="KW-0472">Membrane</keyword>
<protein>
    <submittedName>
        <fullName evidence="2">Uncharacterized protein</fullName>
    </submittedName>
</protein>
<feature type="transmembrane region" description="Helical" evidence="1">
    <location>
        <begin position="47"/>
        <end position="68"/>
    </location>
</feature>
<name>A0A7I9VSW2_9BACT</name>
<dbReference type="RefSeq" id="WP_176068668.1">
    <property type="nucleotide sequence ID" value="NZ_BJTG01000012.1"/>
</dbReference>
<dbReference type="Proteomes" id="UP000503640">
    <property type="component" value="Unassembled WGS sequence"/>
</dbReference>
<dbReference type="AlphaFoldDB" id="A0A7I9VSW2"/>
<gene>
    <name evidence="2" type="ORF">AMYX_40490</name>
</gene>
<evidence type="ECO:0000256" key="1">
    <source>
        <dbReference type="SAM" id="Phobius"/>
    </source>
</evidence>
<keyword evidence="3" id="KW-1185">Reference proteome</keyword>
<proteinExistence type="predicted"/>